<dbReference type="RefSeq" id="WP_037405413.1">
    <property type="nucleotide sequence ID" value="NZ_MEIP01000026.1"/>
</dbReference>
<dbReference type="EMBL" id="MEIP01000026">
    <property type="protein sequence ID" value="PIT44307.1"/>
    <property type="molecule type" value="Genomic_DNA"/>
</dbReference>
<reference evidence="1 2" key="1">
    <citation type="journal article" date="2017" name="MBio">
        <title>Type VI secretion-mediated competition in the bee gut microbiome.</title>
        <authorList>
            <person name="Steele M.I."/>
            <person name="Kwong W.K."/>
            <person name="Powell J.E."/>
            <person name="Whiteley M."/>
            <person name="Moran N.A."/>
        </authorList>
    </citation>
    <scope>NUCLEOTIDE SEQUENCE [LARGE SCALE GENOMIC DNA]</scope>
    <source>
        <strain evidence="1 2">Ruf1-X</strain>
    </source>
</reference>
<dbReference type="Proteomes" id="UP000229970">
    <property type="component" value="Unassembled WGS sequence"/>
</dbReference>
<evidence type="ECO:0000313" key="1">
    <source>
        <dbReference type="EMBL" id="PIT44307.1"/>
    </source>
</evidence>
<proteinExistence type="predicted"/>
<sequence>MAIDITCYTKFDHNLLQSKLNVIKLNYNYIFDHSYIIYTANEVLTRQQLELIADPIEKYQKESDLLISEEFGLEGARSYFMISVNDKFFSEINTSEMAELLRKELGENNIIVLLDGETLI</sequence>
<dbReference type="InterPro" id="IPR053759">
    <property type="entry name" value="CDI_Immunity_Comp"/>
</dbReference>
<comment type="caution">
    <text evidence="1">The sequence shown here is derived from an EMBL/GenBank/DDBJ whole genome shotgun (WGS) entry which is preliminary data.</text>
</comment>
<dbReference type="Gene3D" id="3.30.70.2920">
    <property type="match status" value="1"/>
</dbReference>
<accession>A0A2N9XCD4</accession>
<dbReference type="AlphaFoldDB" id="A0A2N9XCD4"/>
<gene>
    <name evidence="1" type="ORF">BHC46_10285</name>
</gene>
<evidence type="ECO:0000313" key="2">
    <source>
        <dbReference type="Proteomes" id="UP000229970"/>
    </source>
</evidence>
<protein>
    <submittedName>
        <fullName evidence="1">Uncharacterized protein</fullName>
    </submittedName>
</protein>
<name>A0A2N9XCD4_9NEIS</name>
<organism evidence="1 2">
    <name type="scientific">Snodgrassella alvi</name>
    <dbReference type="NCBI Taxonomy" id="1196083"/>
    <lineage>
        <taxon>Bacteria</taxon>
        <taxon>Pseudomonadati</taxon>
        <taxon>Pseudomonadota</taxon>
        <taxon>Betaproteobacteria</taxon>
        <taxon>Neisseriales</taxon>
        <taxon>Neisseriaceae</taxon>
        <taxon>Snodgrassella</taxon>
    </lineage>
</organism>